<dbReference type="InterPro" id="IPR050361">
    <property type="entry name" value="MPP/UQCRC_Complex"/>
</dbReference>
<dbReference type="InterPro" id="IPR011249">
    <property type="entry name" value="Metalloenz_LuxS/M16"/>
</dbReference>
<dbReference type="Pfam" id="PF05193">
    <property type="entry name" value="Peptidase_M16_C"/>
    <property type="match status" value="1"/>
</dbReference>
<dbReference type="STRING" id="1423801.FD50_GL000017"/>
<dbReference type="NCBIfam" id="NF047422">
    <property type="entry name" value="YfmF_fam"/>
    <property type="match status" value="1"/>
</dbReference>
<name>A0A0R1V272_9LACO</name>
<dbReference type="GeneID" id="98307489"/>
<evidence type="ECO:0000313" key="3">
    <source>
        <dbReference type="Proteomes" id="UP000051166"/>
    </source>
</evidence>
<dbReference type="EMBL" id="AZFQ01000023">
    <property type="protein sequence ID" value="KRL99703.1"/>
    <property type="molecule type" value="Genomic_DNA"/>
</dbReference>
<dbReference type="Proteomes" id="UP000051166">
    <property type="component" value="Unassembled WGS sequence"/>
</dbReference>
<evidence type="ECO:0000313" key="2">
    <source>
        <dbReference type="EMBL" id="KRL99703.1"/>
    </source>
</evidence>
<dbReference type="SUPFAM" id="SSF63411">
    <property type="entry name" value="LuxS/MPP-like metallohydrolase"/>
    <property type="match status" value="2"/>
</dbReference>
<proteinExistence type="predicted"/>
<dbReference type="PANTHER" id="PTHR11851">
    <property type="entry name" value="METALLOPROTEASE"/>
    <property type="match status" value="1"/>
</dbReference>
<evidence type="ECO:0000259" key="1">
    <source>
        <dbReference type="Pfam" id="PF05193"/>
    </source>
</evidence>
<protein>
    <submittedName>
        <fullName evidence="2">Peptidase</fullName>
    </submittedName>
</protein>
<gene>
    <name evidence="2" type="ORF">FD50_GL000017</name>
</gene>
<comment type="caution">
    <text evidence="2">The sequence shown here is derived from an EMBL/GenBank/DDBJ whole genome shotgun (WGS) entry which is preliminary data.</text>
</comment>
<organism evidence="2 3">
    <name type="scientific">Liquorilactobacillus satsumensis DSM 16230 = JCM 12392</name>
    <dbReference type="NCBI Taxonomy" id="1423801"/>
    <lineage>
        <taxon>Bacteria</taxon>
        <taxon>Bacillati</taxon>
        <taxon>Bacillota</taxon>
        <taxon>Bacilli</taxon>
        <taxon>Lactobacillales</taxon>
        <taxon>Lactobacillaceae</taxon>
        <taxon>Liquorilactobacillus</taxon>
    </lineage>
</organism>
<dbReference type="PATRIC" id="fig|1423801.4.peg.17"/>
<keyword evidence="3" id="KW-1185">Reference proteome</keyword>
<feature type="domain" description="Peptidase M16 C-terminal" evidence="1">
    <location>
        <begin position="139"/>
        <end position="313"/>
    </location>
</feature>
<accession>A0A0R1V272</accession>
<dbReference type="InterPro" id="IPR007863">
    <property type="entry name" value="Peptidase_M16_C"/>
</dbReference>
<dbReference type="OrthoDB" id="9762085at2"/>
<dbReference type="AlphaFoldDB" id="A0A0R1V272"/>
<sequence>MLGALLECGCQKYPDQKAIADELARMYGAGFEISSVRRGNLHFLSVSFDCVNDEFLAEKEDLLQAGFSFLQEILFRPLVSQKPAAFVAEFARQKRNVVDYAGATQDNKQLYADLSLQKLLFDDEKQALPSFGNYQELLKITASQLSSSYQECLNKDRIEIIVSGDVKEERCRQLAQQLPFAARNLRKEEIFYVQEGHALRKKEEKQKVTQGKLNLGFSLPVFFADPLYFTVLVFEGLFGGLPLSKLFVNVREKAQLAYYASSSYDSFRGVMTVRTGLDPKNKEQALAIIEAQLKDVQAGRVTQQEIEDTKKSLINEYLSGLDSQANVMQRVLIAILTGRTLSTTSWITGIQNVTLAQIQAAAKMTKLQAVYFLDKE</sequence>
<dbReference type="GO" id="GO:0046872">
    <property type="term" value="F:metal ion binding"/>
    <property type="evidence" value="ECO:0007669"/>
    <property type="project" value="InterPro"/>
</dbReference>
<dbReference type="Gene3D" id="3.30.830.10">
    <property type="entry name" value="Metalloenzyme, LuxS/M16 peptidase-like"/>
    <property type="match status" value="2"/>
</dbReference>
<dbReference type="RefSeq" id="WP_054758064.1">
    <property type="nucleotide sequence ID" value="NZ_AZFQ01000023.1"/>
</dbReference>
<reference evidence="2 3" key="1">
    <citation type="journal article" date="2015" name="Genome Announc.">
        <title>Expanding the biotechnology potential of lactobacilli through comparative genomics of 213 strains and associated genera.</title>
        <authorList>
            <person name="Sun Z."/>
            <person name="Harris H.M."/>
            <person name="McCann A."/>
            <person name="Guo C."/>
            <person name="Argimon S."/>
            <person name="Zhang W."/>
            <person name="Yang X."/>
            <person name="Jeffery I.B."/>
            <person name="Cooney J.C."/>
            <person name="Kagawa T.F."/>
            <person name="Liu W."/>
            <person name="Song Y."/>
            <person name="Salvetti E."/>
            <person name="Wrobel A."/>
            <person name="Rasinkangas P."/>
            <person name="Parkhill J."/>
            <person name="Rea M.C."/>
            <person name="O'Sullivan O."/>
            <person name="Ritari J."/>
            <person name="Douillard F.P."/>
            <person name="Paul Ross R."/>
            <person name="Yang R."/>
            <person name="Briner A.E."/>
            <person name="Felis G.E."/>
            <person name="de Vos W.M."/>
            <person name="Barrangou R."/>
            <person name="Klaenhammer T.R."/>
            <person name="Caufield P.W."/>
            <person name="Cui Y."/>
            <person name="Zhang H."/>
            <person name="O'Toole P.W."/>
        </authorList>
    </citation>
    <scope>NUCLEOTIDE SEQUENCE [LARGE SCALE GENOMIC DNA]</scope>
    <source>
        <strain evidence="2 3">DSM 16230</strain>
    </source>
</reference>
<dbReference type="PANTHER" id="PTHR11851:SF186">
    <property type="entry name" value="INACTIVE METALLOPROTEASE YMFF-RELATED"/>
    <property type="match status" value="1"/>
</dbReference>